<evidence type="ECO:0000313" key="3">
    <source>
        <dbReference type="Proteomes" id="UP000070700"/>
    </source>
</evidence>
<organism evidence="2 3">
    <name type="scientific">Mollisia scopiformis</name>
    <name type="common">Conifer needle endophyte fungus</name>
    <name type="synonym">Phialocephala scopiformis</name>
    <dbReference type="NCBI Taxonomy" id="149040"/>
    <lineage>
        <taxon>Eukaryota</taxon>
        <taxon>Fungi</taxon>
        <taxon>Dikarya</taxon>
        <taxon>Ascomycota</taxon>
        <taxon>Pezizomycotina</taxon>
        <taxon>Leotiomycetes</taxon>
        <taxon>Helotiales</taxon>
        <taxon>Mollisiaceae</taxon>
        <taxon>Mollisia</taxon>
    </lineage>
</organism>
<accession>A0A132B8L3</accession>
<feature type="non-terminal residue" evidence="2">
    <location>
        <position position="116"/>
    </location>
</feature>
<dbReference type="Proteomes" id="UP000070700">
    <property type="component" value="Unassembled WGS sequence"/>
</dbReference>
<dbReference type="InParanoid" id="A0A132B8L3"/>
<protein>
    <submittedName>
        <fullName evidence="2">HET-domain-containing protein</fullName>
    </submittedName>
</protein>
<evidence type="ECO:0000259" key="1">
    <source>
        <dbReference type="Pfam" id="PF06985"/>
    </source>
</evidence>
<dbReference type="OrthoDB" id="3553147at2759"/>
<dbReference type="InterPro" id="IPR010730">
    <property type="entry name" value="HET"/>
</dbReference>
<dbReference type="InterPro" id="IPR052895">
    <property type="entry name" value="HetReg/Transcr_Mod"/>
</dbReference>
<dbReference type="RefSeq" id="XP_018063066.1">
    <property type="nucleotide sequence ID" value="XM_018208139.1"/>
</dbReference>
<proteinExistence type="predicted"/>
<dbReference type="PANTHER" id="PTHR24148">
    <property type="entry name" value="ANKYRIN REPEAT DOMAIN-CONTAINING PROTEIN 39 HOMOLOG-RELATED"/>
    <property type="match status" value="1"/>
</dbReference>
<dbReference type="EMBL" id="KQ947434">
    <property type="protein sequence ID" value="KUJ08711.1"/>
    <property type="molecule type" value="Genomic_DNA"/>
</dbReference>
<dbReference type="GeneID" id="28817865"/>
<dbReference type="PANTHER" id="PTHR24148:SF82">
    <property type="entry name" value="HETEROKARYON INCOMPATIBILITY DOMAIN-CONTAINING PROTEIN"/>
    <property type="match status" value="1"/>
</dbReference>
<dbReference type="Pfam" id="PF06985">
    <property type="entry name" value="HET"/>
    <property type="match status" value="1"/>
</dbReference>
<name>A0A132B8L3_MOLSC</name>
<reference evidence="2 3" key="1">
    <citation type="submission" date="2015-10" db="EMBL/GenBank/DDBJ databases">
        <title>Full genome of DAOMC 229536 Phialocephala scopiformis, a fungal endophyte of spruce producing the potent anti-insectan compound rugulosin.</title>
        <authorList>
            <consortium name="DOE Joint Genome Institute"/>
            <person name="Walker A.K."/>
            <person name="Frasz S.L."/>
            <person name="Seifert K.A."/>
            <person name="Miller J.D."/>
            <person name="Mondo S.J."/>
            <person name="Labutti K."/>
            <person name="Lipzen A."/>
            <person name="Dockter R."/>
            <person name="Kennedy M."/>
            <person name="Grigoriev I.V."/>
            <person name="Spatafora J.W."/>
        </authorList>
    </citation>
    <scope>NUCLEOTIDE SEQUENCE [LARGE SCALE GENOMIC DNA]</scope>
    <source>
        <strain evidence="2 3">CBS 120377</strain>
    </source>
</reference>
<evidence type="ECO:0000313" key="2">
    <source>
        <dbReference type="EMBL" id="KUJ08711.1"/>
    </source>
</evidence>
<feature type="non-terminal residue" evidence="2">
    <location>
        <position position="1"/>
    </location>
</feature>
<gene>
    <name evidence="2" type="ORF">LY89DRAFT_538881</name>
</gene>
<dbReference type="KEGG" id="psco:LY89DRAFT_538881"/>
<dbReference type="AlphaFoldDB" id="A0A132B8L3"/>
<keyword evidence="3" id="KW-1185">Reference proteome</keyword>
<sequence>RLLKILPGLEHAVIKCELEVVDLESRPRFEALSYVWGNPNPPNTIECNNQPHSVTPNLALAIRRLRMPDGTRVVWIDAICVNQEDLNERSQQVQLMREIYSQAWRVVVWLGEDEER</sequence>
<feature type="domain" description="Heterokaryon incompatibility" evidence="1">
    <location>
        <begin position="29"/>
        <end position="114"/>
    </location>
</feature>